<dbReference type="EMBL" id="KN833778">
    <property type="protein sequence ID" value="KIK19788.1"/>
    <property type="molecule type" value="Genomic_DNA"/>
</dbReference>
<evidence type="ECO:0000313" key="1">
    <source>
        <dbReference type="EMBL" id="KIK19788.1"/>
    </source>
</evidence>
<name>A0A0C9ZIG5_9AGAM</name>
<sequence length="60" mass="6491">MTPDDSFPLGSALRVSATDMDSSFDMLVDGLADEVFNIEMETRSHEPVTELYSGASANYG</sequence>
<dbReference type="HOGENOM" id="CLU_2942714_0_0_1"/>
<organism evidence="1 2">
    <name type="scientific">Pisolithus microcarpus 441</name>
    <dbReference type="NCBI Taxonomy" id="765257"/>
    <lineage>
        <taxon>Eukaryota</taxon>
        <taxon>Fungi</taxon>
        <taxon>Dikarya</taxon>
        <taxon>Basidiomycota</taxon>
        <taxon>Agaricomycotina</taxon>
        <taxon>Agaricomycetes</taxon>
        <taxon>Agaricomycetidae</taxon>
        <taxon>Boletales</taxon>
        <taxon>Sclerodermatineae</taxon>
        <taxon>Pisolithaceae</taxon>
        <taxon>Pisolithus</taxon>
    </lineage>
</organism>
<keyword evidence="2" id="KW-1185">Reference proteome</keyword>
<accession>A0A0C9ZIG5</accession>
<gene>
    <name evidence="1" type="ORF">PISMIDRAFT_13433</name>
</gene>
<dbReference type="Proteomes" id="UP000054018">
    <property type="component" value="Unassembled WGS sequence"/>
</dbReference>
<reference evidence="1 2" key="1">
    <citation type="submission" date="2014-04" db="EMBL/GenBank/DDBJ databases">
        <authorList>
            <consortium name="DOE Joint Genome Institute"/>
            <person name="Kuo A."/>
            <person name="Kohler A."/>
            <person name="Costa M.D."/>
            <person name="Nagy L.G."/>
            <person name="Floudas D."/>
            <person name="Copeland A."/>
            <person name="Barry K.W."/>
            <person name="Cichocki N."/>
            <person name="Veneault-Fourrey C."/>
            <person name="LaButti K."/>
            <person name="Lindquist E.A."/>
            <person name="Lipzen A."/>
            <person name="Lundell T."/>
            <person name="Morin E."/>
            <person name="Murat C."/>
            <person name="Sun H."/>
            <person name="Tunlid A."/>
            <person name="Henrissat B."/>
            <person name="Grigoriev I.V."/>
            <person name="Hibbett D.S."/>
            <person name="Martin F."/>
            <person name="Nordberg H.P."/>
            <person name="Cantor M.N."/>
            <person name="Hua S.X."/>
        </authorList>
    </citation>
    <scope>NUCLEOTIDE SEQUENCE [LARGE SCALE GENOMIC DNA]</scope>
    <source>
        <strain evidence="1 2">441</strain>
    </source>
</reference>
<dbReference type="AlphaFoldDB" id="A0A0C9ZIG5"/>
<protein>
    <submittedName>
        <fullName evidence="1">Uncharacterized protein</fullName>
    </submittedName>
</protein>
<evidence type="ECO:0000313" key="2">
    <source>
        <dbReference type="Proteomes" id="UP000054018"/>
    </source>
</evidence>
<proteinExistence type="predicted"/>
<reference evidence="2" key="2">
    <citation type="submission" date="2015-01" db="EMBL/GenBank/DDBJ databases">
        <title>Evolutionary Origins and Diversification of the Mycorrhizal Mutualists.</title>
        <authorList>
            <consortium name="DOE Joint Genome Institute"/>
            <consortium name="Mycorrhizal Genomics Consortium"/>
            <person name="Kohler A."/>
            <person name="Kuo A."/>
            <person name="Nagy L.G."/>
            <person name="Floudas D."/>
            <person name="Copeland A."/>
            <person name="Barry K.W."/>
            <person name="Cichocki N."/>
            <person name="Veneault-Fourrey C."/>
            <person name="LaButti K."/>
            <person name="Lindquist E.A."/>
            <person name="Lipzen A."/>
            <person name="Lundell T."/>
            <person name="Morin E."/>
            <person name="Murat C."/>
            <person name="Riley R."/>
            <person name="Ohm R."/>
            <person name="Sun H."/>
            <person name="Tunlid A."/>
            <person name="Henrissat B."/>
            <person name="Grigoriev I.V."/>
            <person name="Hibbett D.S."/>
            <person name="Martin F."/>
        </authorList>
    </citation>
    <scope>NUCLEOTIDE SEQUENCE [LARGE SCALE GENOMIC DNA]</scope>
    <source>
        <strain evidence="2">441</strain>
    </source>
</reference>